<dbReference type="PANTHER" id="PTHR37813:SF1">
    <property type="entry name" value="FELS-2 PROPHAGE PROTEIN"/>
    <property type="match status" value="1"/>
</dbReference>
<protein>
    <submittedName>
        <fullName evidence="6">Phage tail tape measure protein</fullName>
    </submittedName>
</protein>
<dbReference type="EMBL" id="CP070393">
    <property type="protein sequence ID" value="QRZ95255.1"/>
    <property type="molecule type" value="Genomic_DNA"/>
</dbReference>
<evidence type="ECO:0000259" key="5">
    <source>
        <dbReference type="Pfam" id="PF10145"/>
    </source>
</evidence>
<keyword evidence="4" id="KW-1133">Transmembrane helix</keyword>
<reference evidence="6 8" key="1">
    <citation type="submission" date="2018-04" db="EMBL/GenBank/DDBJ databases">
        <title>Draft Genomic Sequencing Of Potential Extraintestinal Pathogenic Escherichia coli B8S56 Isolated from Retail Chicken Skin.</title>
        <authorList>
            <person name="Xu A."/>
            <person name="Tilman S."/>
            <person name="Wisser-Parker K."/>
            <person name="Scullen O.J."/>
            <person name="Sommers C."/>
        </authorList>
    </citation>
    <scope>NUCLEOTIDE SEQUENCE [LARGE SCALE GENOMIC DNA]</scope>
    <source>
        <strain evidence="6 8">B8S56</strain>
    </source>
</reference>
<feature type="coiled-coil region" evidence="2">
    <location>
        <begin position="86"/>
        <end position="162"/>
    </location>
</feature>
<evidence type="ECO:0000256" key="2">
    <source>
        <dbReference type="SAM" id="Coils"/>
    </source>
</evidence>
<feature type="transmembrane region" description="Helical" evidence="4">
    <location>
        <begin position="646"/>
        <end position="667"/>
    </location>
</feature>
<dbReference type="AlphaFoldDB" id="A0A2U2UHW8"/>
<proteinExistence type="predicted"/>
<dbReference type="NCBIfam" id="TIGR01760">
    <property type="entry name" value="tape_meas_TP901"/>
    <property type="match status" value="1"/>
</dbReference>
<feature type="transmembrane region" description="Helical" evidence="4">
    <location>
        <begin position="525"/>
        <end position="550"/>
    </location>
</feature>
<evidence type="ECO:0000256" key="3">
    <source>
        <dbReference type="SAM" id="MobiDB-lite"/>
    </source>
</evidence>
<sequence>MKTLDIRVAFSAVDRLTRPTENARRMMGQLGDSIQRTQGAIKNLERHARSFDRAREAANKAGNGIARAQRQLSALQQIQRAGTVLSDKQKKLMNDLSLKLERLNEVRAREVQRMRELGGELRRHGIALSGSDNTIQQAIRRTQQYNEQLERERQTLARVTQARQQYFRAQEMAGKLKAGGFTAVGTAAAGGYAAGRFLQPAVSFGKEMSRVQALTRIDKNSPQFKALREQALKLGSETQFTAGDAASGQAFLAMAGFTPQAIQAALPGVLNLATASGMDLGQTADISSNILTQFGLSADQMNRVGDTLAATFTRTNTDLRGLGETMKYTGPVAASLGLSLEQTAAMTGLLGSMGIRGSDAGTALRSSLSRLVNPPKAAAKALKQLGVETQDAYGNMRPMEDILYELYQATRKYGNAAKVSFFSDIAGQEAYVSLMSLVEQAGEKNLPRLTREIQAANGELEENARIMADNLDGDLKSLNSAWEGLRIRVADLVDGPLRSVTQSFTRVIAKVTALAQAHPELTKQLLIAGGALLAAVAATGALSLATGVLLGPLAKLRLGFSLLTGTSGLGRALPLLTQLRGVLGGSMSGIGGWRVLFAGLDTGAGRLAVRLRGVRGLLGTLRGGLLAAFTSPGGALLSLGRGIGMLALRLSGLPALWGMVSGAVGALGGALGFLLSPVGLVVAALVGAAVLIWRHWDQLKAVVGGYLSGLWQGLTPLREAVAPLGPIFEYVGQTIGRVWQWFVDLFAPVSTTKDELDKCTEAGRTFGQKVGEFISNLVTGPVTLLVDSLTRVLEKLGLIPSAVERARKKAEELKQKELLNEKAAMLLADVNVINPPQNDKDKKPPVPAPAATAPLTGENTGTMRRLNKIVDNTGGLLDEAKQAKKRTGPGDIIFKNLPEALAVRGEWKEERFNRAASLLPGSVSEPPVRLPQVPSVSVPSLPPLPAPPPVSVSPLISTTANVSPVVKPVVSVNNVPVIPPVVRPVLSGNITPVVSPVIKPVMTHDVMPTFSPLMTPVMAAISRPVLEAVRELMLVIDAGIVRAPQPVSSVMAESVAPVISPAIKPVMAGDVIPTLSPVIKPVVSGNIAPVMTPVVTATSRPVVEAVRQPISPASPRPRQSDPAPWGLTGELHIHLHDVHTQNPRELAKMVGDAVRAEMERRIRQTVGSFRDRD</sequence>
<evidence type="ECO:0000256" key="4">
    <source>
        <dbReference type="SAM" id="Phobius"/>
    </source>
</evidence>
<keyword evidence="4" id="KW-0472">Membrane</keyword>
<keyword evidence="1" id="KW-1188">Viral release from host cell</keyword>
<evidence type="ECO:0000313" key="8">
    <source>
        <dbReference type="Proteomes" id="UP000245761"/>
    </source>
</evidence>
<keyword evidence="2" id="KW-0175">Coiled coil</keyword>
<reference evidence="7" key="2">
    <citation type="submission" date="2021-02" db="EMBL/GenBank/DDBJ databases">
        <title>Co-localization of colistin and carbapenem -resistance genes on a novel transferable IncHI2 plasmid in Escherichia coli from chicken-origin.</title>
        <authorList>
            <person name="Hoffmann M."/>
            <person name="Balkey M."/>
            <person name="Ronco T."/>
            <person name="Hendriksen R.S."/>
        </authorList>
    </citation>
    <scope>NUCLEOTIDE SEQUENCE</scope>
    <source>
        <strain evidence="7">CFSAN083829</strain>
    </source>
</reference>
<feature type="region of interest" description="Disordered" evidence="3">
    <location>
        <begin position="834"/>
        <end position="859"/>
    </location>
</feature>
<organism evidence="6 8">
    <name type="scientific">Escherichia coli</name>
    <dbReference type="NCBI Taxonomy" id="562"/>
    <lineage>
        <taxon>Bacteria</taxon>
        <taxon>Pseudomonadati</taxon>
        <taxon>Pseudomonadota</taxon>
        <taxon>Gammaproteobacteria</taxon>
        <taxon>Enterobacterales</taxon>
        <taxon>Enterobacteriaceae</taxon>
        <taxon>Escherichia</taxon>
    </lineage>
</organism>
<dbReference type="Proteomes" id="UP000663166">
    <property type="component" value="Chromosome"/>
</dbReference>
<keyword evidence="4" id="KW-0812">Transmembrane</keyword>
<evidence type="ECO:0000313" key="6">
    <source>
        <dbReference type="EMBL" id="PWH50629.1"/>
    </source>
</evidence>
<feature type="domain" description="Phage tail tape measure protein" evidence="5">
    <location>
        <begin position="228"/>
        <end position="427"/>
    </location>
</feature>
<accession>A0A2U2UHW8</accession>
<dbReference type="EMBL" id="QEMT01000114">
    <property type="protein sequence ID" value="PWH50629.1"/>
    <property type="molecule type" value="Genomic_DNA"/>
</dbReference>
<gene>
    <name evidence="6" type="ORF">DD762_27930</name>
    <name evidence="7" type="ORF">JNP96_15095</name>
</gene>
<dbReference type="PANTHER" id="PTHR37813">
    <property type="entry name" value="FELS-2 PROPHAGE PROTEIN"/>
    <property type="match status" value="1"/>
</dbReference>
<evidence type="ECO:0000313" key="7">
    <source>
        <dbReference type="EMBL" id="QRZ95255.1"/>
    </source>
</evidence>
<evidence type="ECO:0000256" key="1">
    <source>
        <dbReference type="ARBA" id="ARBA00022612"/>
    </source>
</evidence>
<dbReference type="InterPro" id="IPR010090">
    <property type="entry name" value="Phage_tape_meas"/>
</dbReference>
<dbReference type="Proteomes" id="UP000245761">
    <property type="component" value="Unassembled WGS sequence"/>
</dbReference>
<name>A0A2U2UHW8_ECOLX</name>
<feature type="transmembrane region" description="Helical" evidence="4">
    <location>
        <begin position="673"/>
        <end position="693"/>
    </location>
</feature>
<dbReference type="Pfam" id="PF10145">
    <property type="entry name" value="PhageMin_Tail"/>
    <property type="match status" value="1"/>
</dbReference>
<feature type="region of interest" description="Disordered" evidence="3">
    <location>
        <begin position="1107"/>
        <end position="1127"/>
    </location>
</feature>